<feature type="signal peptide" evidence="3">
    <location>
        <begin position="1"/>
        <end position="19"/>
    </location>
</feature>
<evidence type="ECO:0000256" key="2">
    <source>
        <dbReference type="SAM" id="Phobius"/>
    </source>
</evidence>
<dbReference type="PANTHER" id="PTHR10098">
    <property type="entry name" value="RAPSYN-RELATED"/>
    <property type="match status" value="1"/>
</dbReference>
<dbReference type="Gene3D" id="1.10.287.130">
    <property type="match status" value="1"/>
</dbReference>
<evidence type="ECO:0008006" key="6">
    <source>
        <dbReference type="Google" id="ProtNLM"/>
    </source>
</evidence>
<dbReference type="SMART" id="SM00028">
    <property type="entry name" value="TPR"/>
    <property type="match status" value="5"/>
</dbReference>
<dbReference type="Proteomes" id="UP001500582">
    <property type="component" value="Unassembled WGS sequence"/>
</dbReference>
<comment type="caution">
    <text evidence="4">The sequence shown here is derived from an EMBL/GenBank/DDBJ whole genome shotgun (WGS) entry which is preliminary data.</text>
</comment>
<gene>
    <name evidence="4" type="ORF">GCM10023149_50200</name>
</gene>
<evidence type="ECO:0000313" key="5">
    <source>
        <dbReference type="Proteomes" id="UP001500582"/>
    </source>
</evidence>
<dbReference type="Gene3D" id="1.25.40.10">
    <property type="entry name" value="Tetratricopeptide repeat domain"/>
    <property type="match status" value="2"/>
</dbReference>
<keyword evidence="2" id="KW-1133">Transmembrane helix</keyword>
<accession>A0ABP8HI62</accession>
<keyword evidence="5" id="KW-1185">Reference proteome</keyword>
<evidence type="ECO:0000313" key="4">
    <source>
        <dbReference type="EMBL" id="GAA4339487.1"/>
    </source>
</evidence>
<feature type="transmembrane region" description="Helical" evidence="2">
    <location>
        <begin position="343"/>
        <end position="361"/>
    </location>
</feature>
<keyword evidence="2" id="KW-0812">Transmembrane</keyword>
<dbReference type="EMBL" id="BAABFT010000023">
    <property type="protein sequence ID" value="GAA4339487.1"/>
    <property type="molecule type" value="Genomic_DNA"/>
</dbReference>
<feature type="coiled-coil region" evidence="1">
    <location>
        <begin position="367"/>
        <end position="401"/>
    </location>
</feature>
<dbReference type="RefSeq" id="WP_345213974.1">
    <property type="nucleotide sequence ID" value="NZ_BAABFT010000023.1"/>
</dbReference>
<feature type="chain" id="PRO_5046218723" description="Tetratricopeptide repeat protein" evidence="3">
    <location>
        <begin position="20"/>
        <end position="480"/>
    </location>
</feature>
<evidence type="ECO:0000256" key="3">
    <source>
        <dbReference type="SAM" id="SignalP"/>
    </source>
</evidence>
<dbReference type="SUPFAM" id="SSF48452">
    <property type="entry name" value="TPR-like"/>
    <property type="match status" value="1"/>
</dbReference>
<keyword evidence="3" id="KW-0732">Signal</keyword>
<evidence type="ECO:0000256" key="1">
    <source>
        <dbReference type="SAM" id="Coils"/>
    </source>
</evidence>
<proteinExistence type="predicted"/>
<dbReference type="PANTHER" id="PTHR10098:SF108">
    <property type="entry name" value="TETRATRICOPEPTIDE REPEAT PROTEIN 28"/>
    <property type="match status" value="1"/>
</dbReference>
<protein>
    <recommendedName>
        <fullName evidence="6">Tetratricopeptide repeat protein</fullName>
    </recommendedName>
</protein>
<dbReference type="InterPro" id="IPR011990">
    <property type="entry name" value="TPR-like_helical_dom_sf"/>
</dbReference>
<reference evidence="5" key="1">
    <citation type="journal article" date="2019" name="Int. J. Syst. Evol. Microbiol.">
        <title>The Global Catalogue of Microorganisms (GCM) 10K type strain sequencing project: providing services to taxonomists for standard genome sequencing and annotation.</title>
        <authorList>
            <consortium name="The Broad Institute Genomics Platform"/>
            <consortium name="The Broad Institute Genome Sequencing Center for Infectious Disease"/>
            <person name="Wu L."/>
            <person name="Ma J."/>
        </authorList>
    </citation>
    <scope>NUCLEOTIDE SEQUENCE [LARGE SCALE GENOMIC DNA]</scope>
    <source>
        <strain evidence="5">JCM 17705</strain>
    </source>
</reference>
<organism evidence="4 5">
    <name type="scientific">Mucilaginibacter gynuensis</name>
    <dbReference type="NCBI Taxonomy" id="1302236"/>
    <lineage>
        <taxon>Bacteria</taxon>
        <taxon>Pseudomonadati</taxon>
        <taxon>Bacteroidota</taxon>
        <taxon>Sphingobacteriia</taxon>
        <taxon>Sphingobacteriales</taxon>
        <taxon>Sphingobacteriaceae</taxon>
        <taxon>Mucilaginibacter</taxon>
    </lineage>
</organism>
<keyword evidence="1" id="KW-0175">Coiled coil</keyword>
<sequence length="480" mass="55168">MNKLLVFLAWLISCGSVYASASYGALAQDTNAVIALNKQAFESRERDPEETISEAQRALDMAGKLDYTRGAGESYRVMGIGYSYLNEAEKAIDNYMKALTAFSKINDLQSEAKVYNNIGNLYRDIDYEQSFVYLSKALVIAQKLNDKDLIAKLYLNIGNIKYRQKSYNQALGYYDKSNVLFKELNDEKNLIKCLHNRGVIYFNLNKFDIAEKLLLEANKQAKEKDLNEIVASVNLTLASLYVAQNKFMQAEDVVQEGITYADIIKDKKFAYDYQYTSYQLEYKRKNYEKALHYLRDIYRQDSTVHKSNESTKINLLQKQFEQEARQRQSDLLLQQRKYDRVRFVGVTTVAGLLLVVIALLVGNVKRKAKTNAQLTDLNLEVSRQKDNLDRINHHLEEIIDERTKDLQVKNKKLSDYSSYLSHQIRGPIATLKGLMNLEKEGLVDQHECIDMMDKCVSEIDEKIIEMSDMLHNPAKTGISS</sequence>
<keyword evidence="2" id="KW-0472">Membrane</keyword>
<dbReference type="InterPro" id="IPR036097">
    <property type="entry name" value="HisK_dim/P_sf"/>
</dbReference>
<dbReference type="Pfam" id="PF13424">
    <property type="entry name" value="TPR_12"/>
    <property type="match status" value="1"/>
</dbReference>
<dbReference type="InterPro" id="IPR019734">
    <property type="entry name" value="TPR_rpt"/>
</dbReference>
<dbReference type="SUPFAM" id="SSF47384">
    <property type="entry name" value="Homodimeric domain of signal transducing histidine kinase"/>
    <property type="match status" value="1"/>
</dbReference>
<name>A0ABP8HI62_9SPHI</name>